<dbReference type="RefSeq" id="WP_106750293.1">
    <property type="nucleotide sequence ID" value="NZ_CP027668.1"/>
</dbReference>
<proteinExistence type="predicted"/>
<dbReference type="Pfam" id="PF13643">
    <property type="entry name" value="DUF4145"/>
    <property type="match status" value="1"/>
</dbReference>
<keyword evidence="3" id="KW-1185">Reference proteome</keyword>
<dbReference type="EMBL" id="CP027668">
    <property type="protein sequence ID" value="AVO46923.1"/>
    <property type="molecule type" value="Genomic_DNA"/>
</dbReference>
<dbReference type="AlphaFoldDB" id="A0A2S0NG95"/>
<evidence type="ECO:0000259" key="1">
    <source>
        <dbReference type="Pfam" id="PF13643"/>
    </source>
</evidence>
<reference evidence="2 3" key="1">
    <citation type="submission" date="2018-03" db="EMBL/GenBank/DDBJ databases">
        <title>Genome sequencing of Phreatobacter sp.</title>
        <authorList>
            <person name="Kim S.-J."/>
            <person name="Heo J."/>
            <person name="Kwon S.-W."/>
        </authorList>
    </citation>
    <scope>NUCLEOTIDE SEQUENCE [LARGE SCALE GENOMIC DNA]</scope>
    <source>
        <strain evidence="2 3">S-12</strain>
    </source>
</reference>
<dbReference type="KEGG" id="phr:C6569_18700"/>
<sequence>MAVLTTTCGHCGTEKIGLHVKAYAQAGGGVAAFTTCPKCTQPAVHLLRPGPQARATEGWFNTSAAKADGSDTLTHSGWAIRASYPAASTPQAPDHCPEDIGRVYIGARMALLRGELDAAGMLIRKVLEVATKRVLPQSTGTLASRIDEMAKGNLIPEAVKSWAHQIRIIGNDAAHDAGEPPKAEVAEAIEFADAFLIYVFTMPERVRQRHSRRNGTP</sequence>
<accession>A0A2S0NG95</accession>
<dbReference type="OrthoDB" id="6712829at2"/>
<organism evidence="2 3">
    <name type="scientific">Phreatobacter cathodiphilus</name>
    <dbReference type="NCBI Taxonomy" id="1868589"/>
    <lineage>
        <taxon>Bacteria</taxon>
        <taxon>Pseudomonadati</taxon>
        <taxon>Pseudomonadota</taxon>
        <taxon>Alphaproteobacteria</taxon>
        <taxon>Hyphomicrobiales</taxon>
        <taxon>Phreatobacteraceae</taxon>
        <taxon>Phreatobacter</taxon>
    </lineage>
</organism>
<gene>
    <name evidence="2" type="ORF">C6569_18700</name>
</gene>
<name>A0A2S0NG95_9HYPH</name>
<evidence type="ECO:0000313" key="3">
    <source>
        <dbReference type="Proteomes" id="UP000237889"/>
    </source>
</evidence>
<protein>
    <recommendedName>
        <fullName evidence="1">DUF4145 domain-containing protein</fullName>
    </recommendedName>
</protein>
<dbReference type="InterPro" id="IPR025285">
    <property type="entry name" value="DUF4145"/>
</dbReference>
<feature type="domain" description="DUF4145" evidence="1">
    <location>
        <begin position="116"/>
        <end position="192"/>
    </location>
</feature>
<dbReference type="Proteomes" id="UP000237889">
    <property type="component" value="Chromosome"/>
</dbReference>
<evidence type="ECO:0000313" key="2">
    <source>
        <dbReference type="EMBL" id="AVO46923.1"/>
    </source>
</evidence>